<sequence>MACLDMYNNSDHKATFGSQTISSPRISFSNDFVETQHQQQIIKHERSSSAPDSSDFEFSVTNYSMMSADELFSKGRLLPFKDFTSTNNNNCSNQLQKMTLRDELLVDDEDGDDVVFQRPPIKGRWKGFWGLKRSHIGPKNSDKSDAFAAHDGFGKRSMNTMMMIQEESNVSKNSPEMLSDGGSCNKDVEMGI</sequence>
<organism evidence="1 2">
    <name type="scientific">Dillenia turbinata</name>
    <dbReference type="NCBI Taxonomy" id="194707"/>
    <lineage>
        <taxon>Eukaryota</taxon>
        <taxon>Viridiplantae</taxon>
        <taxon>Streptophyta</taxon>
        <taxon>Embryophyta</taxon>
        <taxon>Tracheophyta</taxon>
        <taxon>Spermatophyta</taxon>
        <taxon>Magnoliopsida</taxon>
        <taxon>eudicotyledons</taxon>
        <taxon>Gunneridae</taxon>
        <taxon>Pentapetalae</taxon>
        <taxon>Dilleniales</taxon>
        <taxon>Dilleniaceae</taxon>
        <taxon>Dillenia</taxon>
    </lineage>
</organism>
<accession>A0AAN8Z3A5</accession>
<evidence type="ECO:0000313" key="1">
    <source>
        <dbReference type="EMBL" id="KAK6923027.1"/>
    </source>
</evidence>
<evidence type="ECO:0000313" key="2">
    <source>
        <dbReference type="Proteomes" id="UP001370490"/>
    </source>
</evidence>
<name>A0AAN8Z3A5_9MAGN</name>
<dbReference type="PANTHER" id="PTHR31722">
    <property type="entry name" value="OS06G0675200 PROTEIN"/>
    <property type="match status" value="1"/>
</dbReference>
<keyword evidence="2" id="KW-1185">Reference proteome</keyword>
<protein>
    <submittedName>
        <fullName evidence="1">Uncharacterized protein</fullName>
    </submittedName>
</protein>
<dbReference type="AlphaFoldDB" id="A0AAN8Z3A5"/>
<dbReference type="Proteomes" id="UP001370490">
    <property type="component" value="Unassembled WGS sequence"/>
</dbReference>
<reference evidence="1 2" key="1">
    <citation type="submission" date="2023-12" db="EMBL/GenBank/DDBJ databases">
        <title>A high-quality genome assembly for Dillenia turbinata (Dilleniales).</title>
        <authorList>
            <person name="Chanderbali A."/>
        </authorList>
    </citation>
    <scope>NUCLEOTIDE SEQUENCE [LARGE SCALE GENOMIC DNA]</scope>
    <source>
        <strain evidence="1">LSX21</strain>
        <tissue evidence="1">Leaf</tissue>
    </source>
</reference>
<proteinExistence type="predicted"/>
<dbReference type="EMBL" id="JBAMMX010000018">
    <property type="protein sequence ID" value="KAK6923027.1"/>
    <property type="molecule type" value="Genomic_DNA"/>
</dbReference>
<comment type="caution">
    <text evidence="1">The sequence shown here is derived from an EMBL/GenBank/DDBJ whole genome shotgun (WGS) entry which is preliminary data.</text>
</comment>
<gene>
    <name evidence="1" type="ORF">RJ641_011331</name>
</gene>
<dbReference type="PANTHER" id="PTHR31722:SF62">
    <property type="entry name" value="EMB|CAB62433.1"/>
    <property type="match status" value="1"/>
</dbReference>